<keyword evidence="8 16" id="KW-0808">Transferase</keyword>
<evidence type="ECO:0000256" key="9">
    <source>
        <dbReference type="ARBA" id="ARBA00022741"/>
    </source>
</evidence>
<dbReference type="NCBIfam" id="NF009871">
    <property type="entry name" value="PRK13331.1"/>
    <property type="match status" value="1"/>
</dbReference>
<evidence type="ECO:0000256" key="4">
    <source>
        <dbReference type="ARBA" id="ARBA00005225"/>
    </source>
</evidence>
<accession>A0ABN6K3G1</accession>
<comment type="cofactor">
    <cofactor evidence="16">
        <name>NH4(+)</name>
        <dbReference type="ChEBI" id="CHEBI:28938"/>
    </cofactor>
    <cofactor evidence="16">
        <name>K(+)</name>
        <dbReference type="ChEBI" id="CHEBI:29103"/>
    </cofactor>
    <text evidence="16">A monovalent cation. Ammonium or potassium.</text>
</comment>
<evidence type="ECO:0000256" key="10">
    <source>
        <dbReference type="ARBA" id="ARBA00022777"/>
    </source>
</evidence>
<feature type="binding site" evidence="16">
    <location>
        <position position="121"/>
    </location>
    <ligand>
        <name>K(+)</name>
        <dbReference type="ChEBI" id="CHEBI:29103"/>
    </ligand>
</feature>
<evidence type="ECO:0000256" key="2">
    <source>
        <dbReference type="ARBA" id="ARBA00001958"/>
    </source>
</evidence>
<comment type="function">
    <text evidence="16">Catalyzes the phosphorylation of pantothenate (Pan), the first step in CoA biosynthesis.</text>
</comment>
<keyword evidence="11 16" id="KW-0067">ATP-binding</keyword>
<gene>
    <name evidence="16" type="primary">coaX</name>
    <name evidence="17" type="ORF">CPARK_000089600</name>
</gene>
<keyword evidence="7 16" id="KW-0963">Cytoplasm</keyword>
<comment type="cofactor">
    <cofactor evidence="2">
        <name>K(+)</name>
        <dbReference type="ChEBI" id="CHEBI:29103"/>
    </cofactor>
</comment>
<dbReference type="Pfam" id="PF03309">
    <property type="entry name" value="Pan_kinase"/>
    <property type="match status" value="1"/>
</dbReference>
<evidence type="ECO:0000256" key="7">
    <source>
        <dbReference type="ARBA" id="ARBA00022490"/>
    </source>
</evidence>
<keyword evidence="12 16" id="KW-0630">Potassium</keyword>
<dbReference type="Proteomes" id="UP001319803">
    <property type="component" value="Chromosome"/>
</dbReference>
<evidence type="ECO:0000256" key="3">
    <source>
        <dbReference type="ARBA" id="ARBA00004496"/>
    </source>
</evidence>
<feature type="active site" description="Proton acceptor" evidence="16">
    <location>
        <position position="101"/>
    </location>
</feature>
<dbReference type="InterPro" id="IPR004619">
    <property type="entry name" value="Type_III_PanK"/>
</dbReference>
<feature type="binding site" evidence="16">
    <location>
        <position position="124"/>
    </location>
    <ligand>
        <name>ATP</name>
        <dbReference type="ChEBI" id="CHEBI:30616"/>
    </ligand>
</feature>
<dbReference type="PANTHER" id="PTHR34265:SF1">
    <property type="entry name" value="TYPE III PANTOTHENATE KINASE"/>
    <property type="match status" value="1"/>
</dbReference>
<evidence type="ECO:0000256" key="11">
    <source>
        <dbReference type="ARBA" id="ARBA00022840"/>
    </source>
</evidence>
<protein>
    <recommendedName>
        <fullName evidence="15 16">Type III pantothenate kinase</fullName>
        <ecNumber evidence="6 16">2.7.1.33</ecNumber>
    </recommendedName>
    <alternativeName>
        <fullName evidence="16">PanK-III</fullName>
    </alternativeName>
    <alternativeName>
        <fullName evidence="16">Pantothenic acid kinase</fullName>
    </alternativeName>
</protein>
<evidence type="ECO:0000256" key="15">
    <source>
        <dbReference type="ARBA" id="ARBA00040883"/>
    </source>
</evidence>
<evidence type="ECO:0000256" key="1">
    <source>
        <dbReference type="ARBA" id="ARBA00001206"/>
    </source>
</evidence>
<evidence type="ECO:0000256" key="16">
    <source>
        <dbReference type="HAMAP-Rule" id="MF_01274"/>
    </source>
</evidence>
<comment type="subunit">
    <text evidence="5 16">Homodimer.</text>
</comment>
<comment type="pathway">
    <text evidence="4 16">Cofactor biosynthesis; coenzyme A biosynthesis; CoA from (R)-pantothenate: step 1/5.</text>
</comment>
<feature type="binding site" evidence="16">
    <location>
        <position position="177"/>
    </location>
    <ligand>
        <name>substrate</name>
    </ligand>
</feature>
<sequence length="248" mass="27711">MALTKSIEWLALVIGNSHLHWGYFKNGFLHSCWDTHYYNEPINKLMLPSEVLLANIPNTLPLVVASVVPKQTTIWREYHGVNIIELNNIPIKNLYLNIGIDRALAALGAGVTYSYPCLVIDAGTALTFTGVDENYTFIGGAILPGLKLQFDSLSSKIETLPNVNLPKKLPCQWSKSTMGAIKSGIIHTIISGMKIFIDNWLTIYPQSHIILTGGDSIALYNYFIEKDSNNFSRLKVDRNLIFWGIKSI</sequence>
<keyword evidence="18" id="KW-1185">Reference proteome</keyword>
<dbReference type="SUPFAM" id="SSF53067">
    <property type="entry name" value="Actin-like ATPase domain"/>
    <property type="match status" value="2"/>
</dbReference>
<comment type="similarity">
    <text evidence="14 16">Belongs to the type III pantothenate kinase family.</text>
</comment>
<evidence type="ECO:0000256" key="14">
    <source>
        <dbReference type="ARBA" id="ARBA00038036"/>
    </source>
</evidence>
<dbReference type="PANTHER" id="PTHR34265">
    <property type="entry name" value="TYPE III PANTOTHENATE KINASE"/>
    <property type="match status" value="1"/>
</dbReference>
<keyword evidence="9 16" id="KW-0547">Nucleotide-binding</keyword>
<evidence type="ECO:0000256" key="13">
    <source>
        <dbReference type="ARBA" id="ARBA00022993"/>
    </source>
</evidence>
<proteinExistence type="inferred from homology"/>
<evidence type="ECO:0000256" key="8">
    <source>
        <dbReference type="ARBA" id="ARBA00022679"/>
    </source>
</evidence>
<organism evidence="17 18">
    <name type="scientific">cyanobacterium endosymbiont of Braarudosphaera bigelowii</name>
    <dbReference type="NCBI Taxonomy" id="1285375"/>
    <lineage>
        <taxon>Bacteria</taxon>
        <taxon>Bacillati</taxon>
        <taxon>Cyanobacteriota</taxon>
        <taxon>Cyanophyceae</taxon>
        <taxon>Oscillatoriophycideae</taxon>
        <taxon>Chroococcales</taxon>
        <taxon>Aphanothecaceae</taxon>
        <taxon>Candidatus Atelocyanobacterium</taxon>
        <taxon>Candidatus Atelocyanobacterium thalassae</taxon>
    </lineage>
</organism>
<feature type="binding site" evidence="16">
    <location>
        <position position="95"/>
    </location>
    <ligand>
        <name>substrate</name>
    </ligand>
</feature>
<feature type="binding site" evidence="16">
    <location>
        <begin position="13"/>
        <end position="20"/>
    </location>
    <ligand>
        <name>ATP</name>
        <dbReference type="ChEBI" id="CHEBI:30616"/>
    </ligand>
</feature>
<evidence type="ECO:0000256" key="12">
    <source>
        <dbReference type="ARBA" id="ARBA00022958"/>
    </source>
</evidence>
<feature type="binding site" evidence="16">
    <location>
        <begin position="99"/>
        <end position="102"/>
    </location>
    <ligand>
        <name>substrate</name>
    </ligand>
</feature>
<comment type="catalytic activity">
    <reaction evidence="1 16">
        <text>(R)-pantothenate + ATP = (R)-4'-phosphopantothenate + ADP + H(+)</text>
        <dbReference type="Rhea" id="RHEA:16373"/>
        <dbReference type="ChEBI" id="CHEBI:10986"/>
        <dbReference type="ChEBI" id="CHEBI:15378"/>
        <dbReference type="ChEBI" id="CHEBI:29032"/>
        <dbReference type="ChEBI" id="CHEBI:30616"/>
        <dbReference type="ChEBI" id="CHEBI:456216"/>
        <dbReference type="EC" id="2.7.1.33"/>
    </reaction>
</comment>
<dbReference type="InterPro" id="IPR043129">
    <property type="entry name" value="ATPase_NBD"/>
</dbReference>
<dbReference type="GO" id="GO:0016301">
    <property type="term" value="F:kinase activity"/>
    <property type="evidence" value="ECO:0007669"/>
    <property type="project" value="UniProtKB-KW"/>
</dbReference>
<dbReference type="Gene3D" id="3.30.420.40">
    <property type="match status" value="1"/>
</dbReference>
<dbReference type="HAMAP" id="MF_01274">
    <property type="entry name" value="Pantothen_kinase_3"/>
    <property type="match status" value="1"/>
</dbReference>
<name>A0ABN6K3G1_9CHRO</name>
<keyword evidence="13 16" id="KW-0173">Coenzyme A biosynthesis</keyword>
<evidence type="ECO:0000256" key="5">
    <source>
        <dbReference type="ARBA" id="ARBA00011738"/>
    </source>
</evidence>
<keyword evidence="10 16" id="KW-0418">Kinase</keyword>
<evidence type="ECO:0000313" key="18">
    <source>
        <dbReference type="Proteomes" id="UP001319803"/>
    </source>
</evidence>
<reference evidence="17 18" key="1">
    <citation type="submission" date="2021-08" db="EMBL/GenBank/DDBJ databases">
        <title>Endosymbiont genome of Braarudosphaera bigelowii.</title>
        <authorList>
            <person name="Suzuki S."/>
            <person name="Ishida K."/>
        </authorList>
    </citation>
    <scope>NUCLEOTIDE SEQUENCE [LARGE SCALE GENOMIC DNA]</scope>
    <source>
        <strain evidence="17">CPSB-1</strain>
    </source>
</reference>
<dbReference type="CDD" id="cd24015">
    <property type="entry name" value="ASKHA_NBD_PanK-III"/>
    <property type="match status" value="1"/>
</dbReference>
<dbReference type="EMBL" id="AP024987">
    <property type="protein sequence ID" value="BDA40057.1"/>
    <property type="molecule type" value="Genomic_DNA"/>
</dbReference>
<comment type="subcellular location">
    <subcellularLocation>
        <location evidence="3 16">Cytoplasm</location>
    </subcellularLocation>
</comment>
<dbReference type="EC" id="2.7.1.33" evidence="6 16"/>
<dbReference type="RefSeq" id="WP_229636980.1">
    <property type="nucleotide sequence ID" value="NZ_AP024987.1"/>
</dbReference>
<evidence type="ECO:0000313" key="17">
    <source>
        <dbReference type="EMBL" id="BDA40057.1"/>
    </source>
</evidence>
<evidence type="ECO:0000256" key="6">
    <source>
        <dbReference type="ARBA" id="ARBA00012102"/>
    </source>
</evidence>
<keyword evidence="16" id="KW-0479">Metal-binding</keyword>
<dbReference type="NCBIfam" id="TIGR00671">
    <property type="entry name" value="baf"/>
    <property type="match status" value="1"/>
</dbReference>